<evidence type="ECO:0000256" key="1">
    <source>
        <dbReference type="SAM" id="MobiDB-lite"/>
    </source>
</evidence>
<dbReference type="OrthoDB" id="5840030at2759"/>
<reference evidence="2 3" key="2">
    <citation type="submission" date="2018-11" db="EMBL/GenBank/DDBJ databases">
        <authorList>
            <consortium name="Pathogen Informatics"/>
        </authorList>
    </citation>
    <scope>NUCLEOTIDE SEQUENCE [LARGE SCALE GENOMIC DNA]</scope>
    <source>
        <strain evidence="2 3">MHpl1</strain>
    </source>
</reference>
<name>A0A0N4X4M4_HAEPC</name>
<feature type="region of interest" description="Disordered" evidence="1">
    <location>
        <begin position="119"/>
        <end position="186"/>
    </location>
</feature>
<dbReference type="Proteomes" id="UP000268014">
    <property type="component" value="Unassembled WGS sequence"/>
</dbReference>
<reference evidence="4" key="1">
    <citation type="submission" date="2017-02" db="UniProtKB">
        <authorList>
            <consortium name="WormBaseParasite"/>
        </authorList>
    </citation>
    <scope>IDENTIFICATION</scope>
</reference>
<gene>
    <name evidence="2" type="ORF">HPLM_LOCUS19308</name>
</gene>
<dbReference type="WBParaSite" id="HPLM_0001931601-mRNA-1">
    <property type="protein sequence ID" value="HPLM_0001931601-mRNA-1"/>
    <property type="gene ID" value="HPLM_0001931601"/>
</dbReference>
<feature type="compositionally biased region" description="Acidic residues" evidence="1">
    <location>
        <begin position="134"/>
        <end position="145"/>
    </location>
</feature>
<keyword evidence="3" id="KW-1185">Reference proteome</keyword>
<dbReference type="EMBL" id="UZAF01021208">
    <property type="protein sequence ID" value="VDO76411.1"/>
    <property type="molecule type" value="Genomic_DNA"/>
</dbReference>
<feature type="compositionally biased region" description="Basic and acidic residues" evidence="1">
    <location>
        <begin position="119"/>
        <end position="133"/>
    </location>
</feature>
<evidence type="ECO:0000313" key="2">
    <source>
        <dbReference type="EMBL" id="VDO76411.1"/>
    </source>
</evidence>
<accession>A0A0N4X4M4</accession>
<organism evidence="4">
    <name type="scientific">Haemonchus placei</name>
    <name type="common">Barber's pole worm</name>
    <dbReference type="NCBI Taxonomy" id="6290"/>
    <lineage>
        <taxon>Eukaryota</taxon>
        <taxon>Metazoa</taxon>
        <taxon>Ecdysozoa</taxon>
        <taxon>Nematoda</taxon>
        <taxon>Chromadorea</taxon>
        <taxon>Rhabditida</taxon>
        <taxon>Rhabditina</taxon>
        <taxon>Rhabditomorpha</taxon>
        <taxon>Strongyloidea</taxon>
        <taxon>Trichostrongylidae</taxon>
        <taxon>Haemonchus</taxon>
    </lineage>
</organism>
<evidence type="ECO:0000313" key="4">
    <source>
        <dbReference type="WBParaSite" id="HPLM_0001931601-mRNA-1"/>
    </source>
</evidence>
<dbReference type="AlphaFoldDB" id="A0A0N4X4M4"/>
<sequence length="186" mass="21137">MSFHAKEEAAAFIIERLRETEAYKFIQSLVRESVERIINPGAHTRVKKLSDQENVDSYEDEAVGKCLEKFKLKHGAVLKRPTVPTKEITTQPIFTAKPEPEYEDVKKSLRDRIQVMADESVKKKEELMQREETVSDEEIDEEQEGESSGSEEKSSHSSTIEELSDIESISGIDQLLESDRSGSISF</sequence>
<protein>
    <submittedName>
        <fullName evidence="4">TFIIS central domain-containing protein</fullName>
    </submittedName>
</protein>
<dbReference type="OMA" id="DQALICH"/>
<evidence type="ECO:0000313" key="3">
    <source>
        <dbReference type="Proteomes" id="UP000268014"/>
    </source>
</evidence>
<proteinExistence type="predicted"/>